<name>A0A3Q8U2W7_9PSED</name>
<accession>A0A3Q8U2W7</accession>
<evidence type="ECO:0000313" key="2">
    <source>
        <dbReference type="EMBL" id="AZL69403.1"/>
    </source>
</evidence>
<sequence length="245" mass="27961">MVSHKNFYRPIEVAILWSGLADHEKEILKQTLTRPDDLLKLFPHWPSLQTYSERIYDAIACHQLPATYLNRPITSDTEFEKAYLSIRHSDLRIWVECYYPDDKPIFLFGNETDHSHCISIGAHLALKAELEASDRELQKTRKNLENLHANSAQQRENPESPQPQTGTPGSYLEQSNSILYVIIGALLDVSIGKSDDGKVQSIYSTQTILVETVTNRFSNVQGLSKRTLDRKFAEARRHLAQAIRA</sequence>
<dbReference type="EMBL" id="CP034338">
    <property type="protein sequence ID" value="AZL69403.1"/>
    <property type="molecule type" value="Genomic_DNA"/>
</dbReference>
<evidence type="ECO:0000313" key="3">
    <source>
        <dbReference type="Proteomes" id="UP000268230"/>
    </source>
</evidence>
<proteinExistence type="predicted"/>
<dbReference type="OrthoDB" id="5773058at2"/>
<gene>
    <name evidence="2" type="ORF">EJA05_17540</name>
</gene>
<dbReference type="Proteomes" id="UP000268230">
    <property type="component" value="Chromosome"/>
</dbReference>
<evidence type="ECO:0000256" key="1">
    <source>
        <dbReference type="SAM" id="MobiDB-lite"/>
    </source>
</evidence>
<protein>
    <submittedName>
        <fullName evidence="2">Uncharacterized protein</fullName>
    </submittedName>
</protein>
<organism evidence="2 3">
    <name type="scientific">Pseudomonas entomophila</name>
    <dbReference type="NCBI Taxonomy" id="312306"/>
    <lineage>
        <taxon>Bacteria</taxon>
        <taxon>Pseudomonadati</taxon>
        <taxon>Pseudomonadota</taxon>
        <taxon>Gammaproteobacteria</taxon>
        <taxon>Pseudomonadales</taxon>
        <taxon>Pseudomonadaceae</taxon>
        <taxon>Pseudomonas</taxon>
    </lineage>
</organism>
<dbReference type="KEGG" id="pory:EJA05_17540"/>
<dbReference type="AlphaFoldDB" id="A0A3Q8U2W7"/>
<reference evidence="2 3" key="1">
    <citation type="submission" date="2018-12" db="EMBL/GenBank/DDBJ databases">
        <authorList>
            <person name="Li S."/>
            <person name="Yang R."/>
            <person name="Chen G."/>
            <person name="Zou L."/>
            <person name="Zhang C."/>
            <person name="Chen Y."/>
            <person name="Liu Z."/>
            <person name="Li Y."/>
            <person name="Yan Y."/>
            <person name="Huang M."/>
            <person name="Chen T."/>
        </authorList>
    </citation>
    <scope>NUCLEOTIDE SEQUENCE [LARGE SCALE GENOMIC DNA]</scope>
    <source>
        <strain evidence="2 3">1257</strain>
    </source>
</reference>
<feature type="region of interest" description="Disordered" evidence="1">
    <location>
        <begin position="149"/>
        <end position="169"/>
    </location>
</feature>